<dbReference type="InterPro" id="IPR051448">
    <property type="entry name" value="CdaR-like_regulators"/>
</dbReference>
<organism evidence="2 3">
    <name type="scientific">Nocardia xishanensis</name>
    <dbReference type="NCBI Taxonomy" id="238964"/>
    <lineage>
        <taxon>Bacteria</taxon>
        <taxon>Bacillati</taxon>
        <taxon>Actinomycetota</taxon>
        <taxon>Actinomycetes</taxon>
        <taxon>Mycobacteriales</taxon>
        <taxon>Nocardiaceae</taxon>
        <taxon>Nocardia</taxon>
    </lineage>
</organism>
<evidence type="ECO:0000313" key="2">
    <source>
        <dbReference type="EMBL" id="MFI2476989.1"/>
    </source>
</evidence>
<dbReference type="InterPro" id="IPR042070">
    <property type="entry name" value="PucR_C-HTH_sf"/>
</dbReference>
<dbReference type="PANTHER" id="PTHR33744:SF1">
    <property type="entry name" value="DNA-BINDING TRANSCRIPTIONAL ACTIVATOR ADER"/>
    <property type="match status" value="1"/>
</dbReference>
<evidence type="ECO:0000259" key="1">
    <source>
        <dbReference type="Pfam" id="PF13556"/>
    </source>
</evidence>
<protein>
    <submittedName>
        <fullName evidence="2">Helix-turn-helix domain-containing protein</fullName>
    </submittedName>
</protein>
<name>A0ABW7X792_9NOCA</name>
<reference evidence="2 3" key="1">
    <citation type="submission" date="2024-10" db="EMBL/GenBank/DDBJ databases">
        <title>The Natural Products Discovery Center: Release of the First 8490 Sequenced Strains for Exploring Actinobacteria Biosynthetic Diversity.</title>
        <authorList>
            <person name="Kalkreuter E."/>
            <person name="Kautsar S.A."/>
            <person name="Yang D."/>
            <person name="Bader C.D."/>
            <person name="Teijaro C.N."/>
            <person name="Fluegel L."/>
            <person name="Davis C.M."/>
            <person name="Simpson J.R."/>
            <person name="Lauterbach L."/>
            <person name="Steele A.D."/>
            <person name="Gui C."/>
            <person name="Meng S."/>
            <person name="Li G."/>
            <person name="Viehrig K."/>
            <person name="Ye F."/>
            <person name="Su P."/>
            <person name="Kiefer A.F."/>
            <person name="Nichols A."/>
            <person name="Cepeda A.J."/>
            <person name="Yan W."/>
            <person name="Fan B."/>
            <person name="Jiang Y."/>
            <person name="Adhikari A."/>
            <person name="Zheng C.-J."/>
            <person name="Schuster L."/>
            <person name="Cowan T.M."/>
            <person name="Smanski M.J."/>
            <person name="Chevrette M.G."/>
            <person name="De Carvalho L.P.S."/>
            <person name="Shen B."/>
        </authorList>
    </citation>
    <scope>NUCLEOTIDE SEQUENCE [LARGE SCALE GENOMIC DNA]</scope>
    <source>
        <strain evidence="2 3">NPDC019275</strain>
    </source>
</reference>
<accession>A0ABW7X792</accession>
<dbReference type="PANTHER" id="PTHR33744">
    <property type="entry name" value="CARBOHYDRATE DIACID REGULATOR"/>
    <property type="match status" value="1"/>
</dbReference>
<feature type="domain" description="PucR C-terminal helix-turn-helix" evidence="1">
    <location>
        <begin position="72"/>
        <end position="128"/>
    </location>
</feature>
<dbReference type="RefSeq" id="WP_357409881.1">
    <property type="nucleotide sequence ID" value="NZ_JBEYCD010000017.1"/>
</dbReference>
<evidence type="ECO:0000313" key="3">
    <source>
        <dbReference type="Proteomes" id="UP001611415"/>
    </source>
</evidence>
<dbReference type="Pfam" id="PF13556">
    <property type="entry name" value="HTH_30"/>
    <property type="match status" value="1"/>
</dbReference>
<sequence length="145" mass="15651">MTIGGGDVGSRREPTYVQAHGGTVEEVQRHLLDSVAAGSGSRCGDLRADGALWRRANPGAGRHDSSGSFDSLEMLRVWLATGCSTARTAEQLDVHANTVTNRLERLADLARLDLHNFKTCMDLQLALSVWDAIHGDGVVPVYPNR</sequence>
<gene>
    <name evidence="2" type="ORF">ACH49W_26705</name>
</gene>
<comment type="caution">
    <text evidence="2">The sequence shown here is derived from an EMBL/GenBank/DDBJ whole genome shotgun (WGS) entry which is preliminary data.</text>
</comment>
<dbReference type="Gene3D" id="1.10.10.2840">
    <property type="entry name" value="PucR C-terminal helix-turn-helix domain"/>
    <property type="match status" value="1"/>
</dbReference>
<keyword evidence="3" id="KW-1185">Reference proteome</keyword>
<proteinExistence type="predicted"/>
<dbReference type="InterPro" id="IPR025736">
    <property type="entry name" value="PucR_C-HTH_dom"/>
</dbReference>
<dbReference type="Proteomes" id="UP001611415">
    <property type="component" value="Unassembled WGS sequence"/>
</dbReference>
<dbReference type="EMBL" id="JBIRYO010000020">
    <property type="protein sequence ID" value="MFI2476989.1"/>
    <property type="molecule type" value="Genomic_DNA"/>
</dbReference>